<dbReference type="AlphaFoldDB" id="A0A1F6GZ80"/>
<evidence type="ECO:0000313" key="3">
    <source>
        <dbReference type="EMBL" id="OGH03330.1"/>
    </source>
</evidence>
<feature type="compositionally biased region" description="Low complexity" evidence="1">
    <location>
        <begin position="252"/>
        <end position="261"/>
    </location>
</feature>
<organism evidence="3 4">
    <name type="scientific">Candidatus Lambdaproteobacteria bacterium RIFOXYD2_FULL_56_26</name>
    <dbReference type="NCBI Taxonomy" id="1817773"/>
    <lineage>
        <taxon>Bacteria</taxon>
        <taxon>Pseudomonadati</taxon>
        <taxon>Pseudomonadota</taxon>
        <taxon>Candidatus Lambdaproteobacteria</taxon>
    </lineage>
</organism>
<evidence type="ECO:0000256" key="1">
    <source>
        <dbReference type="SAM" id="MobiDB-lite"/>
    </source>
</evidence>
<dbReference type="EMBL" id="MFNF01000017">
    <property type="protein sequence ID" value="OGH03330.1"/>
    <property type="molecule type" value="Genomic_DNA"/>
</dbReference>
<feature type="region of interest" description="Disordered" evidence="1">
    <location>
        <begin position="193"/>
        <end position="261"/>
    </location>
</feature>
<feature type="signal peptide" evidence="2">
    <location>
        <begin position="1"/>
        <end position="23"/>
    </location>
</feature>
<evidence type="ECO:0000313" key="4">
    <source>
        <dbReference type="Proteomes" id="UP000177583"/>
    </source>
</evidence>
<evidence type="ECO:0008006" key="5">
    <source>
        <dbReference type="Google" id="ProtNLM"/>
    </source>
</evidence>
<keyword evidence="2" id="KW-0732">Signal</keyword>
<accession>A0A1F6GZ80</accession>
<dbReference type="Proteomes" id="UP000177583">
    <property type="component" value="Unassembled WGS sequence"/>
</dbReference>
<protein>
    <recommendedName>
        <fullName evidence="5">DUF4878 domain-containing protein</fullName>
    </recommendedName>
</protein>
<evidence type="ECO:0000256" key="2">
    <source>
        <dbReference type="SAM" id="SignalP"/>
    </source>
</evidence>
<feature type="compositionally biased region" description="Basic and acidic residues" evidence="1">
    <location>
        <begin position="193"/>
        <end position="212"/>
    </location>
</feature>
<name>A0A1F6GZ80_9PROT</name>
<feature type="chain" id="PRO_5009524876" description="DUF4878 domain-containing protein" evidence="2">
    <location>
        <begin position="24"/>
        <end position="261"/>
    </location>
</feature>
<sequence>MNKVRFLGGLLLVLLLWVPLAQAEPNPYETKILRKQVMTQLMSLMEMWKEELYFDMYDLGQRAAKKRLSKAEFAQRMVDLSWKPALTENDVKSVRILYRNYVLLDVRVNFEYKLNPTRKLLKDMTLTAILEEKGWRFDLTQLIRVPFAGKFVDLEAEKKYSELVAKQQMEEALAKEEAVKAAWIQKKKDIEDGKVQATPEEEKRIQDEEAAKEAGQNPPDQTSDAAAQGQAPAGAPGQAPAAPAKEAKPAAKKPNNQPESE</sequence>
<reference evidence="3 4" key="1">
    <citation type="journal article" date="2016" name="Nat. Commun.">
        <title>Thousands of microbial genomes shed light on interconnected biogeochemical processes in an aquifer system.</title>
        <authorList>
            <person name="Anantharaman K."/>
            <person name="Brown C.T."/>
            <person name="Hug L.A."/>
            <person name="Sharon I."/>
            <person name="Castelle C.J."/>
            <person name="Probst A.J."/>
            <person name="Thomas B.C."/>
            <person name="Singh A."/>
            <person name="Wilkins M.J."/>
            <person name="Karaoz U."/>
            <person name="Brodie E.L."/>
            <person name="Williams K.H."/>
            <person name="Hubbard S.S."/>
            <person name="Banfield J.F."/>
        </authorList>
    </citation>
    <scope>NUCLEOTIDE SEQUENCE [LARGE SCALE GENOMIC DNA]</scope>
</reference>
<proteinExistence type="predicted"/>
<feature type="compositionally biased region" description="Low complexity" evidence="1">
    <location>
        <begin position="225"/>
        <end position="244"/>
    </location>
</feature>
<gene>
    <name evidence="3" type="ORF">A2557_02275</name>
</gene>
<comment type="caution">
    <text evidence="3">The sequence shown here is derived from an EMBL/GenBank/DDBJ whole genome shotgun (WGS) entry which is preliminary data.</text>
</comment>